<dbReference type="OrthoDB" id="2988131at2"/>
<dbReference type="Gene3D" id="1.10.510.10">
    <property type="entry name" value="Transferase(Phosphotransferase) domain 1"/>
    <property type="match status" value="1"/>
</dbReference>
<dbReference type="Proteomes" id="UP000419138">
    <property type="component" value="Unassembled WGS sequence"/>
</dbReference>
<dbReference type="Pfam" id="PF00069">
    <property type="entry name" value="Pkinase"/>
    <property type="match status" value="1"/>
</dbReference>
<comment type="caution">
    <text evidence="2">The sequence shown here is derived from an EMBL/GenBank/DDBJ whole genome shotgun (WGS) entry which is preliminary data.</text>
</comment>
<keyword evidence="3" id="KW-1185">Reference proteome</keyword>
<evidence type="ECO:0000259" key="1">
    <source>
        <dbReference type="PROSITE" id="PS50011"/>
    </source>
</evidence>
<name>A0A646KEZ5_STRJU</name>
<dbReference type="InterPro" id="IPR011009">
    <property type="entry name" value="Kinase-like_dom_sf"/>
</dbReference>
<proteinExistence type="predicted"/>
<dbReference type="SMART" id="SM00220">
    <property type="entry name" value="S_TKc"/>
    <property type="match status" value="1"/>
</dbReference>
<organism evidence="2 3">
    <name type="scientific">Streptomyces jumonjinensis</name>
    <dbReference type="NCBI Taxonomy" id="1945"/>
    <lineage>
        <taxon>Bacteria</taxon>
        <taxon>Bacillati</taxon>
        <taxon>Actinomycetota</taxon>
        <taxon>Actinomycetes</taxon>
        <taxon>Kitasatosporales</taxon>
        <taxon>Streptomycetaceae</taxon>
        <taxon>Streptomyces</taxon>
    </lineage>
</organism>
<evidence type="ECO:0000313" key="3">
    <source>
        <dbReference type="Proteomes" id="UP000419138"/>
    </source>
</evidence>
<dbReference type="EMBL" id="VCLA01000086">
    <property type="protein sequence ID" value="MQT00698.1"/>
    <property type="molecule type" value="Genomic_DNA"/>
</dbReference>
<gene>
    <name evidence="2" type="ORF">FF041_10835</name>
</gene>
<dbReference type="SUPFAM" id="SSF56112">
    <property type="entry name" value="Protein kinase-like (PK-like)"/>
    <property type="match status" value="1"/>
</dbReference>
<accession>A0A646KEZ5</accession>
<dbReference type="GO" id="GO:0005737">
    <property type="term" value="C:cytoplasm"/>
    <property type="evidence" value="ECO:0007669"/>
    <property type="project" value="TreeGrafter"/>
</dbReference>
<dbReference type="PANTHER" id="PTHR44167:SF24">
    <property type="entry name" value="SERINE_THREONINE-PROTEIN KINASE CHK2"/>
    <property type="match status" value="1"/>
</dbReference>
<dbReference type="AlphaFoldDB" id="A0A646KEZ5"/>
<protein>
    <recommendedName>
        <fullName evidence="1">Protein kinase domain-containing protein</fullName>
    </recommendedName>
</protein>
<dbReference type="PROSITE" id="PS50011">
    <property type="entry name" value="PROTEIN_KINASE_DOM"/>
    <property type="match status" value="1"/>
</dbReference>
<dbReference type="PANTHER" id="PTHR44167">
    <property type="entry name" value="OVARIAN-SPECIFIC SERINE/THREONINE-PROTEIN KINASE LOK-RELATED"/>
    <property type="match status" value="1"/>
</dbReference>
<evidence type="ECO:0000313" key="2">
    <source>
        <dbReference type="EMBL" id="MQT00698.1"/>
    </source>
</evidence>
<feature type="domain" description="Protein kinase" evidence="1">
    <location>
        <begin position="5"/>
        <end position="298"/>
    </location>
</feature>
<sequence length="305" mass="33314">MTLCYSQLMQVLAVALGEDFRRSPELILERRGTELWSAADSAGSLFAVKVTTPCSDPQGHIGSEDLALVEGELLRGLQAEGIVTGLYRGHGRLPEGTGSWLALRWLDGRSAASAFADLRRGAGERSAAAFAAGMAGAVADLHDRGWRHGDLQKEHFVIRGSGVRLLDFALAQRPQDIDSASVVYRGAYDFFMSPELAAERLATPRTQHLTLTTQSEVWSLCAVLYACWTGVYPISEKDTMQSTPELRAELAEGKCRDLSITRPWAFPEFEELLLSGLVIEPEHRPTARELARGFQELALRAGDGA</sequence>
<dbReference type="GO" id="GO:0005524">
    <property type="term" value="F:ATP binding"/>
    <property type="evidence" value="ECO:0007669"/>
    <property type="project" value="InterPro"/>
</dbReference>
<dbReference type="InterPro" id="IPR000719">
    <property type="entry name" value="Prot_kinase_dom"/>
</dbReference>
<dbReference type="GO" id="GO:0004674">
    <property type="term" value="F:protein serine/threonine kinase activity"/>
    <property type="evidence" value="ECO:0007669"/>
    <property type="project" value="TreeGrafter"/>
</dbReference>
<dbReference type="RefSeq" id="WP_153522388.1">
    <property type="nucleotide sequence ID" value="NZ_VCLA01000086.1"/>
</dbReference>
<reference evidence="2 3" key="1">
    <citation type="submission" date="2019-05" db="EMBL/GenBank/DDBJ databases">
        <title>Comparative genomics and metabolomics analyses of clavulanic acid producing Streptomyces species provides insight into specialized metabolism and evolution of beta-lactam biosynthetic gene clusters.</title>
        <authorList>
            <person name="Moore M.A."/>
            <person name="Cruz-Morales P."/>
            <person name="Barona Gomez F."/>
            <person name="Kapil T."/>
        </authorList>
    </citation>
    <scope>NUCLEOTIDE SEQUENCE [LARGE SCALE GENOMIC DNA]</scope>
    <source>
        <strain evidence="2 3">NRRL 5741</strain>
    </source>
</reference>